<feature type="region of interest" description="Disordered" evidence="1">
    <location>
        <begin position="122"/>
        <end position="148"/>
    </location>
</feature>
<dbReference type="EMBL" id="CCBP010000034">
    <property type="protein sequence ID" value="CDO69142.1"/>
    <property type="molecule type" value="Genomic_DNA"/>
</dbReference>
<evidence type="ECO:0000256" key="1">
    <source>
        <dbReference type="SAM" id="MobiDB-lite"/>
    </source>
</evidence>
<reference evidence="3" key="1">
    <citation type="submission" date="2014-01" db="EMBL/GenBank/DDBJ databases">
        <title>The genome of the white-rot fungus Pycnoporus cinnabarinus: a basidiomycete model with a versatile arsenal for lignocellulosic biomass breakdown.</title>
        <authorList>
            <person name="Levasseur A."/>
            <person name="Lomascolo A."/>
            <person name="Ruiz-Duenas F.J."/>
            <person name="Uzan E."/>
            <person name="Piumi F."/>
            <person name="Kues U."/>
            <person name="Ram A.F.J."/>
            <person name="Murat C."/>
            <person name="Haon M."/>
            <person name="Benoit I."/>
            <person name="Arfi Y."/>
            <person name="Chevret D."/>
            <person name="Drula E."/>
            <person name="Kwon M.J."/>
            <person name="Gouret P."/>
            <person name="Lesage-Meessen L."/>
            <person name="Lombard V."/>
            <person name="Mariette J."/>
            <person name="Noirot C."/>
            <person name="Park J."/>
            <person name="Patyshakuliyeva A."/>
            <person name="Wieneger R.A.B."/>
            <person name="Wosten H.A.B."/>
            <person name="Martin F."/>
            <person name="Coutinho P.M."/>
            <person name="de Vries R."/>
            <person name="Martinez A.T."/>
            <person name="Klopp C."/>
            <person name="Pontarotti P."/>
            <person name="Henrissat B."/>
            <person name="Record E."/>
        </authorList>
    </citation>
    <scope>NUCLEOTIDE SEQUENCE [LARGE SCALE GENOMIC DNA]</scope>
    <source>
        <strain evidence="3">BRFM137</strain>
    </source>
</reference>
<evidence type="ECO:0000313" key="3">
    <source>
        <dbReference type="EMBL" id="CDO69142.1"/>
    </source>
</evidence>
<dbReference type="OMA" id="PKNEMVY"/>
<dbReference type="AlphaFoldDB" id="A0A060S3Y7"/>
<proteinExistence type="predicted"/>
<dbReference type="Pfam" id="PF07883">
    <property type="entry name" value="Cupin_2"/>
    <property type="match status" value="1"/>
</dbReference>
<dbReference type="InterPro" id="IPR013096">
    <property type="entry name" value="Cupin_2"/>
</dbReference>
<dbReference type="SUPFAM" id="SSF51182">
    <property type="entry name" value="RmlC-like cupins"/>
    <property type="match status" value="1"/>
</dbReference>
<protein>
    <recommendedName>
        <fullName evidence="2">Cupin type-2 domain-containing protein</fullName>
    </recommendedName>
</protein>
<feature type="compositionally biased region" description="Basic and acidic residues" evidence="1">
    <location>
        <begin position="122"/>
        <end position="132"/>
    </location>
</feature>
<dbReference type="PANTHER" id="PTHR43346:SF1">
    <property type="entry name" value="QUERCETIN 2,3-DIOXYGENASE-RELATED"/>
    <property type="match status" value="1"/>
</dbReference>
<name>A0A060S3Y7_PYCCI</name>
<dbReference type="CDD" id="cd02223">
    <property type="entry name" value="cupin_Bh2720-like"/>
    <property type="match status" value="1"/>
</dbReference>
<keyword evidence="4" id="KW-1185">Reference proteome</keyword>
<sequence>MARFQPNTQPPKGFAIFRNIQELASESDKFRRVVWTGTHSQFVIMTVPVGGEIGQETHTVDQHLFFLSGKGQAIQDGTQTNEIHPGDLVIVPAGTLHNFKNLGPTPLIVATIYAPAEHKADTVHDSLEQGEKLEEEGKDEPPSWAKAK</sequence>
<evidence type="ECO:0000259" key="2">
    <source>
        <dbReference type="Pfam" id="PF07883"/>
    </source>
</evidence>
<dbReference type="Proteomes" id="UP000029665">
    <property type="component" value="Unassembled WGS sequence"/>
</dbReference>
<feature type="domain" description="Cupin type-2" evidence="2">
    <location>
        <begin position="44"/>
        <end position="113"/>
    </location>
</feature>
<evidence type="ECO:0000313" key="4">
    <source>
        <dbReference type="Proteomes" id="UP000029665"/>
    </source>
</evidence>
<comment type="caution">
    <text evidence="3">The sequence shown here is derived from an EMBL/GenBank/DDBJ whole genome shotgun (WGS) entry which is preliminary data.</text>
</comment>
<dbReference type="Gene3D" id="2.60.120.10">
    <property type="entry name" value="Jelly Rolls"/>
    <property type="match status" value="1"/>
</dbReference>
<dbReference type="InterPro" id="IPR052538">
    <property type="entry name" value="Flavonoid_dioxygenase-like"/>
</dbReference>
<dbReference type="PANTHER" id="PTHR43346">
    <property type="entry name" value="LIGAND BINDING DOMAIN PROTEIN, PUTATIVE (AFU_ORTHOLOGUE AFUA_6G14370)-RELATED"/>
    <property type="match status" value="1"/>
</dbReference>
<dbReference type="HOGENOM" id="CLU_090569_0_0_1"/>
<accession>A0A060S3Y7</accession>
<dbReference type="InterPro" id="IPR014710">
    <property type="entry name" value="RmlC-like_jellyroll"/>
</dbReference>
<organism evidence="3 4">
    <name type="scientific">Pycnoporus cinnabarinus</name>
    <name type="common">Cinnabar-red polypore</name>
    <name type="synonym">Trametes cinnabarina</name>
    <dbReference type="NCBI Taxonomy" id="5643"/>
    <lineage>
        <taxon>Eukaryota</taxon>
        <taxon>Fungi</taxon>
        <taxon>Dikarya</taxon>
        <taxon>Basidiomycota</taxon>
        <taxon>Agaricomycotina</taxon>
        <taxon>Agaricomycetes</taxon>
        <taxon>Polyporales</taxon>
        <taxon>Polyporaceae</taxon>
        <taxon>Trametes</taxon>
    </lineage>
</organism>
<dbReference type="InterPro" id="IPR011051">
    <property type="entry name" value="RmlC_Cupin_sf"/>
</dbReference>
<gene>
    <name evidence="3" type="ORF">BN946_scf185042.g44</name>
</gene>
<dbReference type="OrthoDB" id="1161823at2759"/>